<sequence length="116" mass="12779">MGMNREHPSASLPFESANFDDTGLKVEKVDMKSLRAVAPGFKMSRFTIKPGGHSALDCHEDQELWFIAAGEGELTRNGSEVTSVRPGDVIELGSNISHTLRNTGDGDLRVFSVWWM</sequence>
<dbReference type="EMBL" id="RAWM01000075">
    <property type="protein sequence ID" value="RKH65129.1"/>
    <property type="molecule type" value="Genomic_DNA"/>
</dbReference>
<dbReference type="PANTHER" id="PTHR35848">
    <property type="entry name" value="OXALATE-BINDING PROTEIN"/>
    <property type="match status" value="1"/>
</dbReference>
<keyword evidence="1" id="KW-0479">Metal-binding</keyword>
<name>A0A3A8Q8X4_9BACT</name>
<dbReference type="SUPFAM" id="SSF51182">
    <property type="entry name" value="RmlC-like cupins"/>
    <property type="match status" value="1"/>
</dbReference>
<dbReference type="Pfam" id="PF07883">
    <property type="entry name" value="Cupin_2"/>
    <property type="match status" value="1"/>
</dbReference>
<evidence type="ECO:0000256" key="1">
    <source>
        <dbReference type="ARBA" id="ARBA00022723"/>
    </source>
</evidence>
<dbReference type="InterPro" id="IPR011051">
    <property type="entry name" value="RmlC_Cupin_sf"/>
</dbReference>
<protein>
    <submittedName>
        <fullName evidence="3">Cupin domain-containing protein</fullName>
    </submittedName>
</protein>
<dbReference type="AlphaFoldDB" id="A0A3A8Q8X4"/>
<dbReference type="PANTHER" id="PTHR35848:SF6">
    <property type="entry name" value="CUPIN TYPE-2 DOMAIN-CONTAINING PROTEIN"/>
    <property type="match status" value="1"/>
</dbReference>
<feature type="domain" description="Cupin type-2" evidence="2">
    <location>
        <begin position="45"/>
        <end position="114"/>
    </location>
</feature>
<evidence type="ECO:0000313" key="4">
    <source>
        <dbReference type="Proteomes" id="UP000282656"/>
    </source>
</evidence>
<organism evidence="3 4">
    <name type="scientific">Corallococcus interemptor</name>
    <dbReference type="NCBI Taxonomy" id="2316720"/>
    <lineage>
        <taxon>Bacteria</taxon>
        <taxon>Pseudomonadati</taxon>
        <taxon>Myxococcota</taxon>
        <taxon>Myxococcia</taxon>
        <taxon>Myxococcales</taxon>
        <taxon>Cystobacterineae</taxon>
        <taxon>Myxococcaceae</taxon>
        <taxon>Corallococcus</taxon>
    </lineage>
</organism>
<evidence type="ECO:0000259" key="2">
    <source>
        <dbReference type="Pfam" id="PF07883"/>
    </source>
</evidence>
<reference evidence="4" key="1">
    <citation type="submission" date="2018-09" db="EMBL/GenBank/DDBJ databases">
        <authorList>
            <person name="Livingstone P.G."/>
            <person name="Whitworth D.E."/>
        </authorList>
    </citation>
    <scope>NUCLEOTIDE SEQUENCE [LARGE SCALE GENOMIC DNA]</scope>
    <source>
        <strain evidence="4">AB047A</strain>
    </source>
</reference>
<keyword evidence="4" id="KW-1185">Reference proteome</keyword>
<dbReference type="Proteomes" id="UP000282656">
    <property type="component" value="Unassembled WGS sequence"/>
</dbReference>
<evidence type="ECO:0000313" key="3">
    <source>
        <dbReference type="EMBL" id="RKH65129.1"/>
    </source>
</evidence>
<dbReference type="GO" id="GO:0046872">
    <property type="term" value="F:metal ion binding"/>
    <property type="evidence" value="ECO:0007669"/>
    <property type="project" value="UniProtKB-KW"/>
</dbReference>
<accession>A0A3A8Q8X4</accession>
<gene>
    <name evidence="3" type="ORF">D7X96_24290</name>
</gene>
<proteinExistence type="predicted"/>
<dbReference type="InterPro" id="IPR013096">
    <property type="entry name" value="Cupin_2"/>
</dbReference>
<dbReference type="InterPro" id="IPR014710">
    <property type="entry name" value="RmlC-like_jellyroll"/>
</dbReference>
<dbReference type="Gene3D" id="2.60.120.10">
    <property type="entry name" value="Jelly Rolls"/>
    <property type="match status" value="1"/>
</dbReference>
<dbReference type="InterPro" id="IPR051610">
    <property type="entry name" value="GPI/OXD"/>
</dbReference>
<comment type="caution">
    <text evidence="3">The sequence shown here is derived from an EMBL/GenBank/DDBJ whole genome shotgun (WGS) entry which is preliminary data.</text>
</comment>